<dbReference type="PANTHER" id="PTHR10974">
    <property type="entry name" value="FI08016P-RELATED"/>
    <property type="match status" value="1"/>
</dbReference>
<evidence type="ECO:0000313" key="2">
    <source>
        <dbReference type="EMBL" id="RMX42204.1"/>
    </source>
</evidence>
<sequence length="1328" mass="151992">MMRALLCLRCPTKIQRGFRRNQINLMLFTVSGGLLLLLYYKLSDTVVAESSFKQHYVDFKRNQRVKYVKNVGNLSSACRLPSLDPFHPSIMQFVTDLGKLRCEGKTYSTYAHNILEVKGEDISSVQYRIIERAPGDDFHTVLSEPKHVVNQAKILNQKPSKPGIFRKLWNWIKGYRPSSPFYGKATVKAEYLRVDVVKTSGAIESDVHMQVVPKDEVLSRPAKPGGIPLDISLIMYDSTSAANFQRKMPNTLKYLTKHLNSVVLQAFDFGQDDIRCLIGETIVGDGTTAQLCAMLTGIAEKEQPEARRSEPNAKTVDNWRWIFRDLKQKGYATLFSEDSTAYATFNYRLHGFKDPPTDHFARPLWMEADNITQRVVQCIGGRAFHNMSLDYLVDFFRAYKQKPKFSLMVNAIMSHDDLNRIGHVDDDLKITLQTLERESFLENTFLIIFGDHGIRYTGIRKTLQGKLEERLPHMSITVPKWFTKKYPDLYKNLIHNSKVLTSPFDVYATLRHILSYPNYPSDIITGQSLFTKIDKDKRTCASAGVEEHWCPCLNLEEVSTEEPVIKKLADFVVTHMNDLIFQHPELKTQCHKLVLKEIKSSFRDMPNADMQFFDSTYRDENCDSCGLNYGKKSMNTLARDTMYQLQFVTSPNEGFYEASVRMKKGTPSLAGVLYFQGYDKLPASTYNISETWLGRMKYVRRVGKLSSACRLPNLDPYHPSIMKFMKDLGKLECKGETYSNFKGDILEVKGKGISSAKYRTIQRPRGDDSKAELSDPIEMWNLVKPTVQPNERGLIPVRNLSCWYRIEDRLKTGLALFFSVQGSFLGKAKVKSDFVRVDVVTTSGDVESDVHMQVIPKEEVLSRSVKAGGIPLDISLIMFDSTSAANFQRKMPNTLKYLTKHLNSIILQGETIVGDGTTAQLCALLTGIAEKHQPEARRSESNSDTVDKWRWIFKDFKKHGYATLFSEDFPRVASFNYRLLGFKDPPTDHYSRPFWLEAENIIKGHCISGRASHNISLEYLMSFYRAYKDRPKFSLVTHAVISHDDQNTIGYTDDDLKTILQTMEKEFFLNSTLLIIFGDHGARFSDVRKSIQGKLEERLPFMSITVPKWFTRKYRNLYKNLIHNSEVLTTPFDVYATLRHILSYPNYPSGITTGQSLFNRIDKDNRTCENSGVEEHWCPCLNLEEVSTNKPLIKMLAEFVVKFMNNLMSKYSALENLCQKLVLKEVQSAYIDMPNVKLQLFEKSSRDDDCDSCGVILGDKSVNTLTENTLYQLQFTTSPNDGFYEATIKMKKGVPSLRGDISRIDAYGNQPYCIVDKFPLLRKYCYCL</sequence>
<comment type="caution">
    <text evidence="2">The sequence shown here is derived from an EMBL/GenBank/DDBJ whole genome shotgun (WGS) entry which is preliminary data.</text>
</comment>
<dbReference type="OrthoDB" id="5982518at2759"/>
<keyword evidence="3" id="KW-1185">Reference proteome</keyword>
<protein>
    <submittedName>
        <fullName evidence="2">Uncharacterized protein</fullName>
    </submittedName>
</protein>
<keyword evidence="1" id="KW-0812">Transmembrane</keyword>
<feature type="transmembrane region" description="Helical" evidence="1">
    <location>
        <begin position="21"/>
        <end position="40"/>
    </location>
</feature>
<dbReference type="InterPro" id="IPR017850">
    <property type="entry name" value="Alkaline_phosphatase_core_sf"/>
</dbReference>
<dbReference type="PANTHER" id="PTHR10974:SF1">
    <property type="entry name" value="FI08016P-RELATED"/>
    <property type="match status" value="1"/>
</dbReference>
<organism evidence="2 3">
    <name type="scientific">Pocillopora damicornis</name>
    <name type="common">Cauliflower coral</name>
    <name type="synonym">Millepora damicornis</name>
    <dbReference type="NCBI Taxonomy" id="46731"/>
    <lineage>
        <taxon>Eukaryota</taxon>
        <taxon>Metazoa</taxon>
        <taxon>Cnidaria</taxon>
        <taxon>Anthozoa</taxon>
        <taxon>Hexacorallia</taxon>
        <taxon>Scleractinia</taxon>
        <taxon>Astrocoeniina</taxon>
        <taxon>Pocilloporidae</taxon>
        <taxon>Pocillopora</taxon>
    </lineage>
</organism>
<dbReference type="CDD" id="cd16021">
    <property type="entry name" value="ALP_like"/>
    <property type="match status" value="2"/>
</dbReference>
<name>A0A3M6TLT0_POCDA</name>
<dbReference type="SUPFAM" id="SSF53649">
    <property type="entry name" value="Alkaline phosphatase-like"/>
    <property type="match status" value="2"/>
</dbReference>
<dbReference type="Pfam" id="PF02995">
    <property type="entry name" value="DUF229"/>
    <property type="match status" value="2"/>
</dbReference>
<evidence type="ECO:0000256" key="1">
    <source>
        <dbReference type="SAM" id="Phobius"/>
    </source>
</evidence>
<proteinExistence type="predicted"/>
<accession>A0A3M6TLT0</accession>
<dbReference type="FunFam" id="3.40.720.10:FF:000017">
    <property type="entry name" value="Predicted protein"/>
    <property type="match status" value="2"/>
</dbReference>
<gene>
    <name evidence="2" type="ORF">pdam_00017325</name>
</gene>
<dbReference type="Gene3D" id="3.40.720.10">
    <property type="entry name" value="Alkaline Phosphatase, subunit A"/>
    <property type="match status" value="2"/>
</dbReference>
<dbReference type="STRING" id="46731.A0A3M6TLT0"/>
<dbReference type="InterPro" id="IPR004245">
    <property type="entry name" value="DUF229"/>
</dbReference>
<keyword evidence="1" id="KW-1133">Transmembrane helix</keyword>
<keyword evidence="1" id="KW-0472">Membrane</keyword>
<evidence type="ECO:0000313" key="3">
    <source>
        <dbReference type="Proteomes" id="UP000275408"/>
    </source>
</evidence>
<dbReference type="GO" id="GO:0005615">
    <property type="term" value="C:extracellular space"/>
    <property type="evidence" value="ECO:0007669"/>
    <property type="project" value="TreeGrafter"/>
</dbReference>
<reference evidence="2 3" key="1">
    <citation type="journal article" date="2018" name="Sci. Rep.">
        <title>Comparative analysis of the Pocillopora damicornis genome highlights role of immune system in coral evolution.</title>
        <authorList>
            <person name="Cunning R."/>
            <person name="Bay R.A."/>
            <person name="Gillette P."/>
            <person name="Baker A.C."/>
            <person name="Traylor-Knowles N."/>
        </authorList>
    </citation>
    <scope>NUCLEOTIDE SEQUENCE [LARGE SCALE GENOMIC DNA]</scope>
    <source>
        <strain evidence="2">RSMAS</strain>
        <tissue evidence="2">Whole animal</tissue>
    </source>
</reference>
<dbReference type="Proteomes" id="UP000275408">
    <property type="component" value="Unassembled WGS sequence"/>
</dbReference>
<dbReference type="EMBL" id="RCHS01003414">
    <property type="protein sequence ID" value="RMX42204.1"/>
    <property type="molecule type" value="Genomic_DNA"/>
</dbReference>